<gene>
    <name evidence="2" type="ORF">BRAA10T44691Z</name>
    <name evidence="1" type="ORF">BRAPAZ1V2_A10P27390.2</name>
</gene>
<evidence type="ECO:0000313" key="1">
    <source>
        <dbReference type="EMBL" id="CAG7911493.1"/>
    </source>
</evidence>
<dbReference type="AlphaFoldDB" id="A0A3P6D261"/>
<name>A0A3P6D261_BRACM</name>
<reference evidence="2" key="1">
    <citation type="submission" date="2018-11" db="EMBL/GenBank/DDBJ databases">
        <authorList>
            <consortium name="Genoscope - CEA"/>
            <person name="William W."/>
        </authorList>
    </citation>
    <scope>NUCLEOTIDE SEQUENCE</scope>
</reference>
<accession>A0A3P6D261</accession>
<sequence>MENSIFIRHCLRSLTSAQVDVNRHGKEAEDSVHTHMPLLVTF</sequence>
<organism evidence="2">
    <name type="scientific">Brassica campestris</name>
    <name type="common">Field mustard</name>
    <dbReference type="NCBI Taxonomy" id="3711"/>
    <lineage>
        <taxon>Eukaryota</taxon>
        <taxon>Viridiplantae</taxon>
        <taxon>Streptophyta</taxon>
        <taxon>Embryophyta</taxon>
        <taxon>Tracheophyta</taxon>
        <taxon>Spermatophyta</taxon>
        <taxon>Magnoliopsida</taxon>
        <taxon>eudicotyledons</taxon>
        <taxon>Gunneridae</taxon>
        <taxon>Pentapetalae</taxon>
        <taxon>rosids</taxon>
        <taxon>malvids</taxon>
        <taxon>Brassicales</taxon>
        <taxon>Brassicaceae</taxon>
        <taxon>Brassiceae</taxon>
        <taxon>Brassica</taxon>
    </lineage>
</organism>
<protein>
    <submittedName>
        <fullName evidence="1">Uncharacterized protein</fullName>
    </submittedName>
</protein>
<evidence type="ECO:0000313" key="2">
    <source>
        <dbReference type="EMBL" id="VDD20048.1"/>
    </source>
</evidence>
<dbReference type="Gramene" id="A10p27390.2_BraZ1">
    <property type="protein sequence ID" value="A10p27390.2_BraZ1.CDS"/>
    <property type="gene ID" value="A10g27390.2_BraZ1"/>
</dbReference>
<proteinExistence type="predicted"/>
<dbReference type="Proteomes" id="UP000694005">
    <property type="component" value="Chromosome A10"/>
</dbReference>
<dbReference type="EMBL" id="LS974626">
    <property type="protein sequence ID" value="CAG7911493.1"/>
    <property type="molecule type" value="Genomic_DNA"/>
</dbReference>
<dbReference type="EMBL" id="LR031577">
    <property type="protein sequence ID" value="VDD20048.1"/>
    <property type="molecule type" value="Genomic_DNA"/>
</dbReference>